<sequence>MEKQRIIAVQVLCYLAWPAFFLFWTVSISVLAFWNLFPEVGFTWFSFAILIFYQFQTWDSLLMDPFTSTSWVYIKDYGSNFVMVMGQIDDDEHGLSLRAMEGLFGNLARFCGFFLTGWRHCDGQFCWVTRRLLRFCGQPVPPSASIHFGF</sequence>
<gene>
    <name evidence="2" type="ORF">KFK09_016737</name>
</gene>
<keyword evidence="1" id="KW-0472">Membrane</keyword>
<keyword evidence="1" id="KW-0812">Transmembrane</keyword>
<organism evidence="2 3">
    <name type="scientific">Dendrobium nobile</name>
    <name type="common">Orchid</name>
    <dbReference type="NCBI Taxonomy" id="94219"/>
    <lineage>
        <taxon>Eukaryota</taxon>
        <taxon>Viridiplantae</taxon>
        <taxon>Streptophyta</taxon>
        <taxon>Embryophyta</taxon>
        <taxon>Tracheophyta</taxon>
        <taxon>Spermatophyta</taxon>
        <taxon>Magnoliopsida</taxon>
        <taxon>Liliopsida</taxon>
        <taxon>Asparagales</taxon>
        <taxon>Orchidaceae</taxon>
        <taxon>Epidendroideae</taxon>
        <taxon>Malaxideae</taxon>
        <taxon>Dendrobiinae</taxon>
        <taxon>Dendrobium</taxon>
    </lineage>
</organism>
<comment type="caution">
    <text evidence="2">The sequence shown here is derived from an EMBL/GenBank/DDBJ whole genome shotgun (WGS) entry which is preliminary data.</text>
</comment>
<evidence type="ECO:0000313" key="2">
    <source>
        <dbReference type="EMBL" id="KAI0501792.1"/>
    </source>
</evidence>
<evidence type="ECO:0000313" key="3">
    <source>
        <dbReference type="Proteomes" id="UP000829196"/>
    </source>
</evidence>
<feature type="transmembrane region" description="Helical" evidence="1">
    <location>
        <begin position="32"/>
        <end position="53"/>
    </location>
</feature>
<protein>
    <submittedName>
        <fullName evidence="2">Uncharacterized protein</fullName>
    </submittedName>
</protein>
<dbReference type="AlphaFoldDB" id="A0A8T3B1G2"/>
<proteinExistence type="predicted"/>
<dbReference type="EMBL" id="JAGYWB010000012">
    <property type="protein sequence ID" value="KAI0501792.1"/>
    <property type="molecule type" value="Genomic_DNA"/>
</dbReference>
<keyword evidence="1" id="KW-1133">Transmembrane helix</keyword>
<feature type="transmembrane region" description="Helical" evidence="1">
    <location>
        <begin position="7"/>
        <end position="26"/>
    </location>
</feature>
<reference evidence="2" key="1">
    <citation type="journal article" date="2022" name="Front. Genet.">
        <title>Chromosome-Scale Assembly of the Dendrobium nobile Genome Provides Insights Into the Molecular Mechanism of the Biosynthesis of the Medicinal Active Ingredient of Dendrobium.</title>
        <authorList>
            <person name="Xu Q."/>
            <person name="Niu S.-C."/>
            <person name="Li K.-L."/>
            <person name="Zheng P.-J."/>
            <person name="Zhang X.-J."/>
            <person name="Jia Y."/>
            <person name="Liu Y."/>
            <person name="Niu Y.-X."/>
            <person name="Yu L.-H."/>
            <person name="Chen D.-F."/>
            <person name="Zhang G.-Q."/>
        </authorList>
    </citation>
    <scope>NUCLEOTIDE SEQUENCE</scope>
    <source>
        <tissue evidence="2">Leaf</tissue>
    </source>
</reference>
<accession>A0A8T3B1G2</accession>
<dbReference type="Proteomes" id="UP000829196">
    <property type="component" value="Unassembled WGS sequence"/>
</dbReference>
<evidence type="ECO:0000256" key="1">
    <source>
        <dbReference type="SAM" id="Phobius"/>
    </source>
</evidence>
<keyword evidence="3" id="KW-1185">Reference proteome</keyword>
<name>A0A8T3B1G2_DENNO</name>